<dbReference type="SMART" id="SM00332">
    <property type="entry name" value="PP2Cc"/>
    <property type="match status" value="1"/>
</dbReference>
<dbReference type="GO" id="GO:0005737">
    <property type="term" value="C:cytoplasm"/>
    <property type="evidence" value="ECO:0007669"/>
    <property type="project" value="TreeGrafter"/>
</dbReference>
<keyword evidence="3" id="KW-0472">Membrane</keyword>
<dbReference type="EMBL" id="JAAAWO010000006">
    <property type="protein sequence ID" value="NDW15757.1"/>
    <property type="molecule type" value="Genomic_DNA"/>
</dbReference>
<dbReference type="PANTHER" id="PTHR24346:SF30">
    <property type="entry name" value="MATERNAL EMBRYONIC LEUCINE ZIPPER KINASE"/>
    <property type="match status" value="1"/>
</dbReference>
<protein>
    <submittedName>
        <fullName evidence="6">Protein kinase</fullName>
    </submittedName>
</protein>
<dbReference type="CDD" id="cd00143">
    <property type="entry name" value="PP2Cc"/>
    <property type="match status" value="1"/>
</dbReference>
<evidence type="ECO:0000259" key="5">
    <source>
        <dbReference type="PROSITE" id="PS51746"/>
    </source>
</evidence>
<dbReference type="SMART" id="SM00220">
    <property type="entry name" value="S_TKc"/>
    <property type="match status" value="1"/>
</dbReference>
<reference evidence="6 7" key="1">
    <citation type="submission" date="2020-01" db="EMBL/GenBank/DDBJ databases">
        <title>Genomes of bacteria type strains.</title>
        <authorList>
            <person name="Chen J."/>
            <person name="Zhu S."/>
            <person name="Yang J."/>
        </authorList>
    </citation>
    <scope>NUCLEOTIDE SEQUENCE [LARGE SCALE GENOMIC DNA]</scope>
    <source>
        <strain evidence="6 7">LMG 24078</strain>
    </source>
</reference>
<dbReference type="SUPFAM" id="SSF81606">
    <property type="entry name" value="PP2C-like"/>
    <property type="match status" value="1"/>
</dbReference>
<dbReference type="GO" id="GO:0035556">
    <property type="term" value="P:intracellular signal transduction"/>
    <property type="evidence" value="ECO:0007669"/>
    <property type="project" value="TreeGrafter"/>
</dbReference>
<dbReference type="Pfam" id="PF00069">
    <property type="entry name" value="Pkinase"/>
    <property type="match status" value="1"/>
</dbReference>
<proteinExistence type="predicted"/>
<keyword evidence="3" id="KW-1133">Transmembrane helix</keyword>
<dbReference type="CDD" id="cd14014">
    <property type="entry name" value="STKc_PknB_like"/>
    <property type="match status" value="1"/>
</dbReference>
<keyword evidence="6" id="KW-0808">Transferase</keyword>
<evidence type="ECO:0000259" key="4">
    <source>
        <dbReference type="PROSITE" id="PS50011"/>
    </source>
</evidence>
<evidence type="ECO:0000256" key="2">
    <source>
        <dbReference type="ARBA" id="ARBA00022840"/>
    </source>
</evidence>
<gene>
    <name evidence="6" type="ORF">GTQ48_09530</name>
</gene>
<dbReference type="RefSeq" id="WP_163106483.1">
    <property type="nucleotide sequence ID" value="NZ_JAAAWO010000006.1"/>
</dbReference>
<evidence type="ECO:0000313" key="7">
    <source>
        <dbReference type="Proteomes" id="UP000471381"/>
    </source>
</evidence>
<evidence type="ECO:0000256" key="3">
    <source>
        <dbReference type="SAM" id="Phobius"/>
    </source>
</evidence>
<accession>A0A6N9TEM6</accession>
<dbReference type="InterPro" id="IPR011009">
    <property type="entry name" value="Kinase-like_dom_sf"/>
</dbReference>
<dbReference type="InterPro" id="IPR008271">
    <property type="entry name" value="Ser/Thr_kinase_AS"/>
</dbReference>
<keyword evidence="6" id="KW-0418">Kinase</keyword>
<dbReference type="PROSITE" id="PS51746">
    <property type="entry name" value="PPM_2"/>
    <property type="match status" value="1"/>
</dbReference>
<comment type="caution">
    <text evidence="6">The sequence shown here is derived from an EMBL/GenBank/DDBJ whole genome shotgun (WGS) entry which is preliminary data.</text>
</comment>
<keyword evidence="2" id="KW-0067">ATP-binding</keyword>
<keyword evidence="7" id="KW-1185">Reference proteome</keyword>
<organism evidence="6 7">
    <name type="scientific">Alteromonas genovensis</name>
    <dbReference type="NCBI Taxonomy" id="471225"/>
    <lineage>
        <taxon>Bacteria</taxon>
        <taxon>Pseudomonadati</taxon>
        <taxon>Pseudomonadota</taxon>
        <taxon>Gammaproteobacteria</taxon>
        <taxon>Alteromonadales</taxon>
        <taxon>Alteromonadaceae</taxon>
        <taxon>Alteromonas/Salinimonas group</taxon>
        <taxon>Alteromonas</taxon>
    </lineage>
</organism>
<dbReference type="Gene3D" id="1.10.510.10">
    <property type="entry name" value="Transferase(Phosphotransferase) domain 1"/>
    <property type="match status" value="1"/>
</dbReference>
<keyword evidence="3" id="KW-0812">Transmembrane</keyword>
<keyword evidence="1" id="KW-0547">Nucleotide-binding</keyword>
<dbReference type="InterPro" id="IPR036457">
    <property type="entry name" value="PPM-type-like_dom_sf"/>
</dbReference>
<dbReference type="Gene3D" id="3.60.40.10">
    <property type="entry name" value="PPM-type phosphatase domain"/>
    <property type="match status" value="1"/>
</dbReference>
<dbReference type="Proteomes" id="UP000471381">
    <property type="component" value="Unassembled WGS sequence"/>
</dbReference>
<sequence>MITFRHGAFSNKGTKPINQDHHCVVVPDFSPSANFDAIAVVSDGISSSQVSQYASNFAVETFAREFSRTSSVWSLSRAAQHVLRTINTELYIKNQQSPYFENLDKGYVCTFSAVILKGQSAVLLHCGDSSIYHVHRGEVTLCTRQHREAGESNNTYLSNALGIRPNLSIDMAIRTLAPSDIFVLMTDGIADTLSPKTWYSIHQHNTPSIDLSAQHIAQAALNADCDDNVTVVLLEVLSIAKEEKVHYASNGFLPFLDTPKSNDAIDDWTIQRQLYTSERSLVFLAKHNLHNHQAVLKIPAKSMHDNESFLDEMVKEEWIGARVQHDNVLKNYTSPFLRHYFYIAMAYTPGISLRQYRDDVGSVSLSEVRDWSAQIVSALTALHRQDVLHQDIKPDNIMVDENGKITLVDFGAASIAGYHVSQSDVQHAVPGDLLFTAPEYFVGLWPDESADQFSLAVVLYFLLSGEYPFNSNVAKKSNYAGLLKLRYISLLQRNVAVPMWVDEALKRACHPKASKRYPSLSEFLYDLNHPNPSYRKSLPLMEQHPVRAWQTVSGVLLVLLIVMFVVHYT</sequence>
<dbReference type="SUPFAM" id="SSF56112">
    <property type="entry name" value="Protein kinase-like (PK-like)"/>
    <property type="match status" value="1"/>
</dbReference>
<dbReference type="AlphaFoldDB" id="A0A6N9TEM6"/>
<evidence type="ECO:0000256" key="1">
    <source>
        <dbReference type="ARBA" id="ARBA00022741"/>
    </source>
</evidence>
<evidence type="ECO:0000313" key="6">
    <source>
        <dbReference type="EMBL" id="NDW15757.1"/>
    </source>
</evidence>
<name>A0A6N9TEM6_9ALTE</name>
<dbReference type="InterPro" id="IPR000719">
    <property type="entry name" value="Prot_kinase_dom"/>
</dbReference>
<dbReference type="PROSITE" id="PS50011">
    <property type="entry name" value="PROTEIN_KINASE_DOM"/>
    <property type="match status" value="1"/>
</dbReference>
<dbReference type="GO" id="GO:0004674">
    <property type="term" value="F:protein serine/threonine kinase activity"/>
    <property type="evidence" value="ECO:0007669"/>
    <property type="project" value="TreeGrafter"/>
</dbReference>
<dbReference type="PROSITE" id="PS00108">
    <property type="entry name" value="PROTEIN_KINASE_ST"/>
    <property type="match status" value="1"/>
</dbReference>
<feature type="domain" description="Protein kinase" evidence="4">
    <location>
        <begin position="268"/>
        <end position="547"/>
    </location>
</feature>
<dbReference type="PANTHER" id="PTHR24346">
    <property type="entry name" value="MAP/MICROTUBULE AFFINITY-REGULATING KINASE"/>
    <property type="match status" value="1"/>
</dbReference>
<feature type="transmembrane region" description="Helical" evidence="3">
    <location>
        <begin position="548"/>
        <end position="568"/>
    </location>
</feature>
<dbReference type="Pfam" id="PF13672">
    <property type="entry name" value="PP2C_2"/>
    <property type="match status" value="1"/>
</dbReference>
<dbReference type="GO" id="GO:0005524">
    <property type="term" value="F:ATP binding"/>
    <property type="evidence" value="ECO:0007669"/>
    <property type="project" value="UniProtKB-KW"/>
</dbReference>
<dbReference type="SMART" id="SM00331">
    <property type="entry name" value="PP2C_SIG"/>
    <property type="match status" value="1"/>
</dbReference>
<dbReference type="InterPro" id="IPR001932">
    <property type="entry name" value="PPM-type_phosphatase-like_dom"/>
</dbReference>
<feature type="domain" description="PPM-type phosphatase" evidence="5">
    <location>
        <begin position="5"/>
        <end position="236"/>
    </location>
</feature>